<dbReference type="Proteomes" id="UP001497700">
    <property type="component" value="Unassembled WGS sequence"/>
</dbReference>
<protein>
    <submittedName>
        <fullName evidence="1">Uncharacterized protein</fullName>
    </submittedName>
</protein>
<gene>
    <name evidence="1" type="ORF">F4820DRAFT_402749</name>
</gene>
<sequence>MNRPRRAVRSNPSRAAKAKRPVRETRSTVAHFTSPSSPSSVSSSSSSSGSDLELELDDDYEDYESYSINTRSRASRTQRNYPTRKRKNSFNEDSAPLRKYPRRTVKGVQEPSNKTILPRTPKSTTATPTAAIPTTSTVYPPWTTTPYLVLLSVFDHVAAPIRDPSSRREDVFEAVASLMLAARTCKAFTEPALANLYKCPPFHHPWRYTKAPSLSFSQFIDTLNLPLGTTIMNYRPKVEILRLAVRTTLIQKYNANYVSLPDVVQNLPRLSHLEFYHEFDEPPYRKLDDRVRFKCSADELMRTLEPQAGDERGGATTLTELKGWRWNSRLTSESLSLGKLEEFHHNPSFATLRKVAFVNYQLPSWGLTPRLRDSEEMVQQNACKITQLSACISALPCLEHLILESCTLVNGLLLQQLPKTLKHLELINCWEVTADDLYEFLLTHGGQLQSLTLNHCQSLSLAFLPVLRSACPNLQHLYMDLSYFRHHEHYADNKPEYETLLTEDQVPTWPSSIQSIEILHMRKWGRRAAETFFGSLVQSAPDLPQLRRLAFRVALDIGWRQRLELREFWVDKMTKVFKRKSKPPRNFTVLHDAPVEVQQKREESRPKDSKPSSAPPKRRSTRIADLSPTQTSSESERSCVSKRGIARASAISNELKRLKGSGLLLKERDADDEESEDELAAGHSDQSHLSRKVRKISKHSPDSDEFIHGLCDIVDIQVDNHRPMERQFDMDDFMDPVEESDPDWDGGDVDVFD</sequence>
<organism evidence="1 2">
    <name type="scientific">Hypoxylon rubiginosum</name>
    <dbReference type="NCBI Taxonomy" id="110542"/>
    <lineage>
        <taxon>Eukaryota</taxon>
        <taxon>Fungi</taxon>
        <taxon>Dikarya</taxon>
        <taxon>Ascomycota</taxon>
        <taxon>Pezizomycotina</taxon>
        <taxon>Sordariomycetes</taxon>
        <taxon>Xylariomycetidae</taxon>
        <taxon>Xylariales</taxon>
        <taxon>Hypoxylaceae</taxon>
        <taxon>Hypoxylon</taxon>
    </lineage>
</organism>
<evidence type="ECO:0000313" key="2">
    <source>
        <dbReference type="Proteomes" id="UP001497700"/>
    </source>
</evidence>
<reference evidence="1 2" key="1">
    <citation type="journal article" date="2022" name="New Phytol.">
        <title>Ecological generalism drives hyperdiversity of secondary metabolite gene clusters in xylarialean endophytes.</title>
        <authorList>
            <person name="Franco M.E.E."/>
            <person name="Wisecaver J.H."/>
            <person name="Arnold A.E."/>
            <person name="Ju Y.M."/>
            <person name="Slot J.C."/>
            <person name="Ahrendt S."/>
            <person name="Moore L.P."/>
            <person name="Eastman K.E."/>
            <person name="Scott K."/>
            <person name="Konkel Z."/>
            <person name="Mondo S.J."/>
            <person name="Kuo A."/>
            <person name="Hayes R.D."/>
            <person name="Haridas S."/>
            <person name="Andreopoulos B."/>
            <person name="Riley R."/>
            <person name="LaButti K."/>
            <person name="Pangilinan J."/>
            <person name="Lipzen A."/>
            <person name="Amirebrahimi M."/>
            <person name="Yan J."/>
            <person name="Adam C."/>
            <person name="Keymanesh K."/>
            <person name="Ng V."/>
            <person name="Louie K."/>
            <person name="Northen T."/>
            <person name="Drula E."/>
            <person name="Henrissat B."/>
            <person name="Hsieh H.M."/>
            <person name="Youens-Clark K."/>
            <person name="Lutzoni F."/>
            <person name="Miadlikowska J."/>
            <person name="Eastwood D.C."/>
            <person name="Hamelin R.C."/>
            <person name="Grigoriev I.V."/>
            <person name="U'Ren J.M."/>
        </authorList>
    </citation>
    <scope>NUCLEOTIDE SEQUENCE [LARGE SCALE GENOMIC DNA]</scope>
    <source>
        <strain evidence="1 2">CBS 119005</strain>
    </source>
</reference>
<name>A0ACB9ZG80_9PEZI</name>
<evidence type="ECO:0000313" key="1">
    <source>
        <dbReference type="EMBL" id="KAI4870603.1"/>
    </source>
</evidence>
<accession>A0ACB9ZG80</accession>
<dbReference type="EMBL" id="MU393423">
    <property type="protein sequence ID" value="KAI4870603.1"/>
    <property type="molecule type" value="Genomic_DNA"/>
</dbReference>
<proteinExistence type="predicted"/>
<comment type="caution">
    <text evidence="1">The sequence shown here is derived from an EMBL/GenBank/DDBJ whole genome shotgun (WGS) entry which is preliminary data.</text>
</comment>
<keyword evidence="2" id="KW-1185">Reference proteome</keyword>